<comment type="similarity">
    <text evidence="2 4">Belongs to the TPP enzyme family.</text>
</comment>
<dbReference type="InterPro" id="IPR012000">
    <property type="entry name" value="Thiamin_PyroP_enz_cen_dom"/>
</dbReference>
<dbReference type="InterPro" id="IPR029035">
    <property type="entry name" value="DHS-like_NAD/FAD-binding_dom"/>
</dbReference>
<dbReference type="Gene3D" id="3.40.50.1220">
    <property type="entry name" value="TPP-binding domain"/>
    <property type="match status" value="1"/>
</dbReference>
<feature type="domain" description="Thiamine pyrophosphate enzyme central" evidence="5">
    <location>
        <begin position="198"/>
        <end position="328"/>
    </location>
</feature>
<dbReference type="GO" id="GO:0009099">
    <property type="term" value="P:L-valine biosynthetic process"/>
    <property type="evidence" value="ECO:0007669"/>
    <property type="project" value="TreeGrafter"/>
</dbReference>
<protein>
    <submittedName>
        <fullName evidence="8">Acetolactate synthase-1/2/3 large subunit</fullName>
    </submittedName>
</protein>
<dbReference type="FunFam" id="3.40.50.970:FF:000007">
    <property type="entry name" value="Acetolactate synthase"/>
    <property type="match status" value="1"/>
</dbReference>
<keyword evidence="3 4" id="KW-0786">Thiamine pyrophosphate</keyword>
<dbReference type="Pfam" id="PF02775">
    <property type="entry name" value="TPP_enzyme_C"/>
    <property type="match status" value="1"/>
</dbReference>
<dbReference type="CDD" id="cd02004">
    <property type="entry name" value="TPP_BZL_OCoD_HPCL"/>
    <property type="match status" value="1"/>
</dbReference>
<dbReference type="InterPro" id="IPR012001">
    <property type="entry name" value="Thiamin_PyroP_enz_TPP-bd_dom"/>
</dbReference>
<dbReference type="GO" id="GO:0003984">
    <property type="term" value="F:acetolactate synthase activity"/>
    <property type="evidence" value="ECO:0007669"/>
    <property type="project" value="TreeGrafter"/>
</dbReference>
<dbReference type="GO" id="GO:0050660">
    <property type="term" value="F:flavin adenine dinucleotide binding"/>
    <property type="evidence" value="ECO:0007669"/>
    <property type="project" value="TreeGrafter"/>
</dbReference>
<dbReference type="Pfam" id="PF00205">
    <property type="entry name" value="TPP_enzyme_M"/>
    <property type="match status" value="1"/>
</dbReference>
<evidence type="ECO:0000259" key="7">
    <source>
        <dbReference type="Pfam" id="PF02776"/>
    </source>
</evidence>
<evidence type="ECO:0000313" key="8">
    <source>
        <dbReference type="EMBL" id="SHJ53695.1"/>
    </source>
</evidence>
<dbReference type="InterPro" id="IPR011766">
    <property type="entry name" value="TPP_enzyme_TPP-bd"/>
</dbReference>
<dbReference type="InterPro" id="IPR045229">
    <property type="entry name" value="TPP_enz"/>
</dbReference>
<feature type="domain" description="Thiamine pyrophosphate enzyme N-terminal TPP-binding" evidence="7">
    <location>
        <begin position="10"/>
        <end position="122"/>
    </location>
</feature>
<evidence type="ECO:0000256" key="1">
    <source>
        <dbReference type="ARBA" id="ARBA00001964"/>
    </source>
</evidence>
<evidence type="ECO:0000259" key="5">
    <source>
        <dbReference type="Pfam" id="PF00205"/>
    </source>
</evidence>
<dbReference type="PANTHER" id="PTHR18968:SF166">
    <property type="entry name" value="2-HYDROXYACYL-COA LYASE 2"/>
    <property type="match status" value="1"/>
</dbReference>
<feature type="domain" description="Thiamine pyrophosphate enzyme TPP-binding" evidence="6">
    <location>
        <begin position="399"/>
        <end position="547"/>
    </location>
</feature>
<dbReference type="Pfam" id="PF02776">
    <property type="entry name" value="TPP_enzyme_N"/>
    <property type="match status" value="1"/>
</dbReference>
<proteinExistence type="inferred from homology"/>
<dbReference type="GO" id="GO:0009097">
    <property type="term" value="P:isoleucine biosynthetic process"/>
    <property type="evidence" value="ECO:0007669"/>
    <property type="project" value="TreeGrafter"/>
</dbReference>
<evidence type="ECO:0000256" key="4">
    <source>
        <dbReference type="RuleBase" id="RU362132"/>
    </source>
</evidence>
<dbReference type="AlphaFoldDB" id="A0A1M6K458"/>
<dbReference type="EMBL" id="FQZU01000008">
    <property type="protein sequence ID" value="SHJ53695.1"/>
    <property type="molecule type" value="Genomic_DNA"/>
</dbReference>
<name>A0A1M6K458_9BACT</name>
<sequence length="569" mass="61664">MDNEPKNLKKGWELIAEAFAQKGVEYLFTVPGESISPIQRAAEASGIPIVSARHEQAATFMAETYGRMTGKPGLVAVTFGPGFTNALSAIQNANLSNSPLILMAGAHGAKSPDRLGLQDMKQEPIIESIVKKSLVCRHTERLPDYIDMAFRCAAGGRPGPVFLELPIDVLDGAVESENAVRLHTSVESRPIDPNDVVKMMSLIKASQKPVIMAGSGAYFSQAGPELTDFVEKAGIPVFTGKFGRGIVSDAHPMCFESSVGLRPGAAALATIDSDCIILLGNRLCLYNATGDLYRRDAKIIQVDIEPEEIGRNRSVDAAIFGDIKRLLQGCNQWIDAQGAGEFLRERFTPWVAQLQEENDNNKELSKFHYTSDQVPIHPARLAKEIDRFMDRPDDIIVYDGGDMPTWMLSYRTCVAPWNEMASGLYGCLGCGLPYAAASKLIRPQSRVMLCTGDGSIGFSFMELETCVRKGLSIVVVIGNNNLWGMTANSMKLKFKRHIPDTVELNFVPYHKLMEAIGIQGFFVENPADIGPALEAAFDAGGPAIVNVMTDPGIMGPGSAGLAMIAGNEF</sequence>
<dbReference type="GO" id="GO:0030976">
    <property type="term" value="F:thiamine pyrophosphate binding"/>
    <property type="evidence" value="ECO:0007669"/>
    <property type="project" value="InterPro"/>
</dbReference>
<dbReference type="GO" id="GO:0000287">
    <property type="term" value="F:magnesium ion binding"/>
    <property type="evidence" value="ECO:0007669"/>
    <property type="project" value="InterPro"/>
</dbReference>
<comment type="cofactor">
    <cofactor evidence="1">
        <name>thiamine diphosphate</name>
        <dbReference type="ChEBI" id="CHEBI:58937"/>
    </cofactor>
</comment>
<evidence type="ECO:0000256" key="3">
    <source>
        <dbReference type="ARBA" id="ARBA00023052"/>
    </source>
</evidence>
<evidence type="ECO:0000256" key="2">
    <source>
        <dbReference type="ARBA" id="ARBA00007812"/>
    </source>
</evidence>
<dbReference type="Gene3D" id="3.40.50.970">
    <property type="match status" value="2"/>
</dbReference>
<dbReference type="Proteomes" id="UP000183994">
    <property type="component" value="Unassembled WGS sequence"/>
</dbReference>
<dbReference type="STRING" id="1121393.SAMN02745216_01857"/>
<evidence type="ECO:0000259" key="6">
    <source>
        <dbReference type="Pfam" id="PF02775"/>
    </source>
</evidence>
<keyword evidence="9" id="KW-1185">Reference proteome</keyword>
<dbReference type="CDD" id="cd07035">
    <property type="entry name" value="TPP_PYR_POX_like"/>
    <property type="match status" value="1"/>
</dbReference>
<dbReference type="PANTHER" id="PTHR18968">
    <property type="entry name" value="THIAMINE PYROPHOSPHATE ENZYMES"/>
    <property type="match status" value="1"/>
</dbReference>
<accession>A0A1M6K458</accession>
<dbReference type="RefSeq" id="WP_170868313.1">
    <property type="nucleotide sequence ID" value="NZ_FQZU01000008.1"/>
</dbReference>
<reference evidence="9" key="1">
    <citation type="submission" date="2016-11" db="EMBL/GenBank/DDBJ databases">
        <authorList>
            <person name="Varghese N."/>
            <person name="Submissions S."/>
        </authorList>
    </citation>
    <scope>NUCLEOTIDE SEQUENCE [LARGE SCALE GENOMIC DNA]</scope>
    <source>
        <strain evidence="9">DSM 16219</strain>
    </source>
</reference>
<dbReference type="GO" id="GO:0005948">
    <property type="term" value="C:acetolactate synthase complex"/>
    <property type="evidence" value="ECO:0007669"/>
    <property type="project" value="TreeGrafter"/>
</dbReference>
<evidence type="ECO:0000313" key="9">
    <source>
        <dbReference type="Proteomes" id="UP000183994"/>
    </source>
</evidence>
<gene>
    <name evidence="8" type="ORF">SAMN02745216_01857</name>
</gene>
<dbReference type="SUPFAM" id="SSF52467">
    <property type="entry name" value="DHS-like NAD/FAD-binding domain"/>
    <property type="match status" value="1"/>
</dbReference>
<dbReference type="InterPro" id="IPR029061">
    <property type="entry name" value="THDP-binding"/>
</dbReference>
<organism evidence="8 9">
    <name type="scientific">Desulfatibacillum alkenivorans DSM 16219</name>
    <dbReference type="NCBI Taxonomy" id="1121393"/>
    <lineage>
        <taxon>Bacteria</taxon>
        <taxon>Pseudomonadati</taxon>
        <taxon>Thermodesulfobacteriota</taxon>
        <taxon>Desulfobacteria</taxon>
        <taxon>Desulfobacterales</taxon>
        <taxon>Desulfatibacillaceae</taxon>
        <taxon>Desulfatibacillum</taxon>
    </lineage>
</organism>
<dbReference type="SUPFAM" id="SSF52518">
    <property type="entry name" value="Thiamin diphosphate-binding fold (THDP-binding)"/>
    <property type="match status" value="2"/>
</dbReference>